<dbReference type="PRINTS" id="PR00344">
    <property type="entry name" value="BCTRLSENSOR"/>
</dbReference>
<evidence type="ECO:0000256" key="8">
    <source>
        <dbReference type="ARBA" id="ARBA00022989"/>
    </source>
</evidence>
<dbReference type="EMBL" id="JACMHY010000005">
    <property type="protein sequence ID" value="MBC2866154.1"/>
    <property type="molecule type" value="Genomic_DNA"/>
</dbReference>
<feature type="transmembrane region" description="Helical" evidence="12">
    <location>
        <begin position="20"/>
        <end position="41"/>
    </location>
</feature>
<dbReference type="CDD" id="cd00075">
    <property type="entry name" value="HATPase"/>
    <property type="match status" value="1"/>
</dbReference>
<evidence type="ECO:0000313" key="15">
    <source>
        <dbReference type="EMBL" id="MBC2866154.1"/>
    </source>
</evidence>
<feature type="region of interest" description="Disordered" evidence="11">
    <location>
        <begin position="454"/>
        <end position="475"/>
    </location>
</feature>
<feature type="domain" description="Histidine kinase" evidence="13">
    <location>
        <begin position="249"/>
        <end position="457"/>
    </location>
</feature>
<dbReference type="SMART" id="SM00388">
    <property type="entry name" value="HisKA"/>
    <property type="match status" value="1"/>
</dbReference>
<dbReference type="Gene3D" id="6.10.340.10">
    <property type="match status" value="1"/>
</dbReference>
<accession>A0A7X1LR00</accession>
<dbReference type="AlphaFoldDB" id="A0A7X1LR00"/>
<evidence type="ECO:0000256" key="1">
    <source>
        <dbReference type="ARBA" id="ARBA00000085"/>
    </source>
</evidence>
<keyword evidence="10 12" id="KW-0472">Membrane</keyword>
<dbReference type="InterPro" id="IPR003661">
    <property type="entry name" value="HisK_dim/P_dom"/>
</dbReference>
<dbReference type="Proteomes" id="UP000517694">
    <property type="component" value="Unassembled WGS sequence"/>
</dbReference>
<dbReference type="InterPro" id="IPR004358">
    <property type="entry name" value="Sig_transdc_His_kin-like_C"/>
</dbReference>
<dbReference type="InterPro" id="IPR050428">
    <property type="entry name" value="TCS_sensor_his_kinase"/>
</dbReference>
<evidence type="ECO:0000256" key="12">
    <source>
        <dbReference type="SAM" id="Phobius"/>
    </source>
</evidence>
<dbReference type="Pfam" id="PF00512">
    <property type="entry name" value="HisKA"/>
    <property type="match status" value="1"/>
</dbReference>
<evidence type="ECO:0000256" key="10">
    <source>
        <dbReference type="ARBA" id="ARBA00023136"/>
    </source>
</evidence>
<dbReference type="SUPFAM" id="SSF55874">
    <property type="entry name" value="ATPase domain of HSP90 chaperone/DNA topoisomerase II/histidine kinase"/>
    <property type="match status" value="1"/>
</dbReference>
<dbReference type="SMART" id="SM00304">
    <property type="entry name" value="HAMP"/>
    <property type="match status" value="1"/>
</dbReference>
<dbReference type="Pfam" id="PF00672">
    <property type="entry name" value="HAMP"/>
    <property type="match status" value="1"/>
</dbReference>
<dbReference type="RefSeq" id="WP_185947414.1">
    <property type="nucleotide sequence ID" value="NZ_JACMHY010000005.1"/>
</dbReference>
<keyword evidence="8 12" id="KW-1133">Transmembrane helix</keyword>
<evidence type="ECO:0000256" key="2">
    <source>
        <dbReference type="ARBA" id="ARBA00004236"/>
    </source>
</evidence>
<evidence type="ECO:0000259" key="14">
    <source>
        <dbReference type="PROSITE" id="PS50885"/>
    </source>
</evidence>
<keyword evidence="9" id="KW-0902">Two-component regulatory system</keyword>
<dbReference type="CDD" id="cd06225">
    <property type="entry name" value="HAMP"/>
    <property type="match status" value="1"/>
</dbReference>
<dbReference type="FunFam" id="1.10.287.130:FF:000001">
    <property type="entry name" value="Two-component sensor histidine kinase"/>
    <property type="match status" value="1"/>
</dbReference>
<dbReference type="InterPro" id="IPR003660">
    <property type="entry name" value="HAMP_dom"/>
</dbReference>
<evidence type="ECO:0000256" key="9">
    <source>
        <dbReference type="ARBA" id="ARBA00023012"/>
    </source>
</evidence>
<keyword evidence="6 12" id="KW-0812">Transmembrane</keyword>
<sequence>MSARGRSWWAHGSLRLRLTAAAAVVIAAGLAAAAALLVVWLHASLVRDLDTTALQRAEVVAADADTTQLTSEIPVSDHGEVAVQIVDGHGRVLAGSGNLRGRPRAFFFPASRSASPRAHTVHDIPVGNAKGGWRAVGVPAGPSGTWTVYVAVPTAGVEQGLHRLTVGLSTGTPVVVALLTAVAWLLTGRALRPVEAMRAQTAEISASDLSRRLDVPPTKDALARLARTLNDLLARLDTATRRQRRFVADAAHELRNPLSTLRARLDVTARHARSPQEQALARSLLQETERLARLVDDLLQLARLDDRPRLRLAPVDLDEIVFAEVRQARPRTPLVIDQHAVGAARVHGDEDALARVVRNLLDNAVRYARTRVEVGLHATDGTARLVVADDGPGIPEADRERVFDRFTRLDDARSRETGGSGLGLAIVRDVVTAHHGRTLVEDNHPGARLIVLLPTDSPTDSPAVLPADRPMEDRP</sequence>
<dbReference type="CDD" id="cd00082">
    <property type="entry name" value="HisKA"/>
    <property type="match status" value="1"/>
</dbReference>
<dbReference type="SUPFAM" id="SSF47384">
    <property type="entry name" value="Homodimeric domain of signal transducing histidine kinase"/>
    <property type="match status" value="1"/>
</dbReference>
<organism evidence="15 16">
    <name type="scientific">Streptomyces mexicanus</name>
    <dbReference type="NCBI Taxonomy" id="178566"/>
    <lineage>
        <taxon>Bacteria</taxon>
        <taxon>Bacillati</taxon>
        <taxon>Actinomycetota</taxon>
        <taxon>Actinomycetes</taxon>
        <taxon>Kitasatosporales</taxon>
        <taxon>Streptomycetaceae</taxon>
        <taxon>Streptomyces</taxon>
    </lineage>
</organism>
<protein>
    <recommendedName>
        <fullName evidence="3">histidine kinase</fullName>
        <ecNumber evidence="3">2.7.13.3</ecNumber>
    </recommendedName>
</protein>
<evidence type="ECO:0000256" key="3">
    <source>
        <dbReference type="ARBA" id="ARBA00012438"/>
    </source>
</evidence>
<keyword evidence="7" id="KW-0418">Kinase</keyword>
<evidence type="ECO:0000256" key="7">
    <source>
        <dbReference type="ARBA" id="ARBA00022777"/>
    </source>
</evidence>
<dbReference type="Gene3D" id="1.10.287.130">
    <property type="match status" value="1"/>
</dbReference>
<dbReference type="GO" id="GO:0005886">
    <property type="term" value="C:plasma membrane"/>
    <property type="evidence" value="ECO:0007669"/>
    <property type="project" value="UniProtKB-SubCell"/>
</dbReference>
<feature type="domain" description="HAMP" evidence="14">
    <location>
        <begin position="188"/>
        <end position="241"/>
    </location>
</feature>
<name>A0A7X1LR00_9ACTN</name>
<dbReference type="InterPro" id="IPR005467">
    <property type="entry name" value="His_kinase_dom"/>
</dbReference>
<dbReference type="InterPro" id="IPR036097">
    <property type="entry name" value="HisK_dim/P_sf"/>
</dbReference>
<evidence type="ECO:0000256" key="5">
    <source>
        <dbReference type="ARBA" id="ARBA00022679"/>
    </source>
</evidence>
<proteinExistence type="predicted"/>
<comment type="caution">
    <text evidence="15">The sequence shown here is derived from an EMBL/GenBank/DDBJ whole genome shotgun (WGS) entry which is preliminary data.</text>
</comment>
<dbReference type="PANTHER" id="PTHR45436:SF5">
    <property type="entry name" value="SENSOR HISTIDINE KINASE TRCS"/>
    <property type="match status" value="1"/>
</dbReference>
<keyword evidence="4" id="KW-0597">Phosphoprotein</keyword>
<dbReference type="Gene3D" id="3.30.565.10">
    <property type="entry name" value="Histidine kinase-like ATPase, C-terminal domain"/>
    <property type="match status" value="1"/>
</dbReference>
<evidence type="ECO:0000256" key="11">
    <source>
        <dbReference type="SAM" id="MobiDB-lite"/>
    </source>
</evidence>
<dbReference type="PROSITE" id="PS50885">
    <property type="entry name" value="HAMP"/>
    <property type="match status" value="1"/>
</dbReference>
<evidence type="ECO:0000256" key="4">
    <source>
        <dbReference type="ARBA" id="ARBA00022553"/>
    </source>
</evidence>
<dbReference type="PANTHER" id="PTHR45436">
    <property type="entry name" value="SENSOR HISTIDINE KINASE YKOH"/>
    <property type="match status" value="1"/>
</dbReference>
<dbReference type="PROSITE" id="PS50109">
    <property type="entry name" value="HIS_KIN"/>
    <property type="match status" value="1"/>
</dbReference>
<keyword evidence="5" id="KW-0808">Transferase</keyword>
<evidence type="ECO:0000259" key="13">
    <source>
        <dbReference type="PROSITE" id="PS50109"/>
    </source>
</evidence>
<dbReference type="EC" id="2.7.13.3" evidence="3"/>
<dbReference type="GO" id="GO:0000155">
    <property type="term" value="F:phosphorelay sensor kinase activity"/>
    <property type="evidence" value="ECO:0007669"/>
    <property type="project" value="InterPro"/>
</dbReference>
<dbReference type="InterPro" id="IPR036890">
    <property type="entry name" value="HATPase_C_sf"/>
</dbReference>
<gene>
    <name evidence="15" type="ORF">H1R13_14515</name>
</gene>
<dbReference type="SMART" id="SM00387">
    <property type="entry name" value="HATPase_c"/>
    <property type="match status" value="1"/>
</dbReference>
<keyword evidence="16" id="KW-1185">Reference proteome</keyword>
<reference evidence="15 16" key="1">
    <citation type="submission" date="2020-08" db="EMBL/GenBank/DDBJ databases">
        <title>Whole-Genome Sequence of French Clinical Streptomyces mexicanus Strain Q0842.</title>
        <authorList>
            <person name="Boxberger M."/>
            <person name="La Scola B."/>
        </authorList>
    </citation>
    <scope>NUCLEOTIDE SEQUENCE [LARGE SCALE GENOMIC DNA]</scope>
    <source>
        <strain evidence="15 16">Marseille-Q0842</strain>
    </source>
</reference>
<evidence type="ECO:0000313" key="16">
    <source>
        <dbReference type="Proteomes" id="UP000517694"/>
    </source>
</evidence>
<dbReference type="InterPro" id="IPR003594">
    <property type="entry name" value="HATPase_dom"/>
</dbReference>
<dbReference type="Pfam" id="PF02518">
    <property type="entry name" value="HATPase_c"/>
    <property type="match status" value="1"/>
</dbReference>
<comment type="catalytic activity">
    <reaction evidence="1">
        <text>ATP + protein L-histidine = ADP + protein N-phospho-L-histidine.</text>
        <dbReference type="EC" id="2.7.13.3"/>
    </reaction>
</comment>
<evidence type="ECO:0000256" key="6">
    <source>
        <dbReference type="ARBA" id="ARBA00022692"/>
    </source>
</evidence>
<comment type="subcellular location">
    <subcellularLocation>
        <location evidence="2">Cell membrane</location>
    </subcellularLocation>
</comment>